<dbReference type="GeneID" id="27330624"/>
<dbReference type="HOGENOM" id="CLU_203386_0_0_1"/>
<feature type="compositionally biased region" description="Low complexity" evidence="1">
    <location>
        <begin position="43"/>
        <end position="55"/>
    </location>
</feature>
<name>A0A0D2A2T1_9EURO</name>
<sequence length="70" mass="7696">MTTPPPRASIWLGLAQLLLPKEYKRIEEIRKLRHERKKKTQKATEAQTTTAAAATNNTHTSGGAVVANIS</sequence>
<organism evidence="2 3">
    <name type="scientific">Exophiala spinifera</name>
    <dbReference type="NCBI Taxonomy" id="91928"/>
    <lineage>
        <taxon>Eukaryota</taxon>
        <taxon>Fungi</taxon>
        <taxon>Dikarya</taxon>
        <taxon>Ascomycota</taxon>
        <taxon>Pezizomycotina</taxon>
        <taxon>Eurotiomycetes</taxon>
        <taxon>Chaetothyriomycetidae</taxon>
        <taxon>Chaetothyriales</taxon>
        <taxon>Herpotrichiellaceae</taxon>
        <taxon>Exophiala</taxon>
    </lineage>
</organism>
<dbReference type="OrthoDB" id="4161793at2759"/>
<dbReference type="AlphaFoldDB" id="A0A0D2A2T1"/>
<dbReference type="EMBL" id="KN847493">
    <property type="protein sequence ID" value="KIW19247.1"/>
    <property type="molecule type" value="Genomic_DNA"/>
</dbReference>
<evidence type="ECO:0000256" key="1">
    <source>
        <dbReference type="SAM" id="MobiDB-lite"/>
    </source>
</evidence>
<dbReference type="VEuPathDB" id="FungiDB:PV08_03541"/>
<dbReference type="RefSeq" id="XP_016239463.1">
    <property type="nucleotide sequence ID" value="XM_016377893.1"/>
</dbReference>
<accession>A0A0D2A2T1</accession>
<gene>
    <name evidence="2" type="ORF">PV08_03541</name>
</gene>
<reference evidence="2 3" key="1">
    <citation type="submission" date="2015-01" db="EMBL/GenBank/DDBJ databases">
        <title>The Genome Sequence of Exophiala spinifera CBS89968.</title>
        <authorList>
            <consortium name="The Broad Institute Genomics Platform"/>
            <person name="Cuomo C."/>
            <person name="de Hoog S."/>
            <person name="Gorbushina A."/>
            <person name="Stielow B."/>
            <person name="Teixiera M."/>
            <person name="Abouelleil A."/>
            <person name="Chapman S.B."/>
            <person name="Priest M."/>
            <person name="Young S.K."/>
            <person name="Wortman J."/>
            <person name="Nusbaum C."/>
            <person name="Birren B."/>
        </authorList>
    </citation>
    <scope>NUCLEOTIDE SEQUENCE [LARGE SCALE GENOMIC DNA]</scope>
    <source>
        <strain evidence="2 3">CBS 89968</strain>
    </source>
</reference>
<evidence type="ECO:0000313" key="3">
    <source>
        <dbReference type="Proteomes" id="UP000053328"/>
    </source>
</evidence>
<dbReference type="Proteomes" id="UP000053328">
    <property type="component" value="Unassembled WGS sequence"/>
</dbReference>
<keyword evidence="3" id="KW-1185">Reference proteome</keyword>
<feature type="region of interest" description="Disordered" evidence="1">
    <location>
        <begin position="34"/>
        <end position="70"/>
    </location>
</feature>
<evidence type="ECO:0000313" key="2">
    <source>
        <dbReference type="EMBL" id="KIW19247.1"/>
    </source>
</evidence>
<protein>
    <submittedName>
        <fullName evidence="2">Uncharacterized protein</fullName>
    </submittedName>
</protein>
<proteinExistence type="predicted"/>